<proteinExistence type="predicted"/>
<protein>
    <submittedName>
        <fullName evidence="1">Uncharacterized protein</fullName>
    </submittedName>
</protein>
<accession>A0ABV4MQN1</accession>
<keyword evidence="2" id="KW-1185">Reference proteome</keyword>
<gene>
    <name evidence="1" type="ORF">AB6D66_00135</name>
</gene>
<dbReference type="EMBL" id="JBFSSG010000001">
    <property type="protein sequence ID" value="MEZ8719451.1"/>
    <property type="molecule type" value="Genomic_DNA"/>
</dbReference>
<dbReference type="Proteomes" id="UP001570071">
    <property type="component" value="Unassembled WGS sequence"/>
</dbReference>
<comment type="caution">
    <text evidence="1">The sequence shown here is derived from an EMBL/GenBank/DDBJ whole genome shotgun (WGS) entry which is preliminary data.</text>
</comment>
<dbReference type="RefSeq" id="WP_269337510.1">
    <property type="nucleotide sequence ID" value="NZ_JBFSSG010000001.1"/>
</dbReference>
<sequence length="147" mass="16414">MEYSIHDSAAAIGLNLAAKKTIQASPLPPALKQLIEKSGNCQPSRCFDNSWLLVMKETIPRAEYVLSLGVRVLPVEHAIICLDGVYYDPTWELHLGSVGKEYLVVDQWGKDELLSVARKSPGECGGIYPPMIRHLEKSDHFRHLFKG</sequence>
<evidence type="ECO:0000313" key="1">
    <source>
        <dbReference type="EMBL" id="MEZ8719451.1"/>
    </source>
</evidence>
<name>A0ABV4MQN1_9VIBR</name>
<reference evidence="1 2" key="1">
    <citation type="journal article" date="2024" name="ISME J.">
        <title>Tailless and filamentous prophages are predominant in marine Vibrio.</title>
        <authorList>
            <person name="Steensen K."/>
            <person name="Seneca J."/>
            <person name="Bartlau N."/>
            <person name="Yu X.A."/>
            <person name="Hussain F.A."/>
            <person name="Polz M.F."/>
        </authorList>
    </citation>
    <scope>NUCLEOTIDE SEQUENCE [LARGE SCALE GENOMIC DNA]</scope>
    <source>
        <strain evidence="1 2">10N.239.312.F12</strain>
    </source>
</reference>
<evidence type="ECO:0000313" key="2">
    <source>
        <dbReference type="Proteomes" id="UP001570071"/>
    </source>
</evidence>
<organism evidence="1 2">
    <name type="scientific">Vibrio pomeroyi</name>
    <dbReference type="NCBI Taxonomy" id="198832"/>
    <lineage>
        <taxon>Bacteria</taxon>
        <taxon>Pseudomonadati</taxon>
        <taxon>Pseudomonadota</taxon>
        <taxon>Gammaproteobacteria</taxon>
        <taxon>Vibrionales</taxon>
        <taxon>Vibrionaceae</taxon>
        <taxon>Vibrio</taxon>
    </lineage>
</organism>